<evidence type="ECO:0000313" key="2">
    <source>
        <dbReference type="Proteomes" id="UP001195483"/>
    </source>
</evidence>
<comment type="caution">
    <text evidence="1">The sequence shown here is derived from an EMBL/GenBank/DDBJ whole genome shotgun (WGS) entry which is preliminary data.</text>
</comment>
<evidence type="ECO:0000313" key="1">
    <source>
        <dbReference type="EMBL" id="KAK3587162.1"/>
    </source>
</evidence>
<accession>A0AAE0VS66</accession>
<organism evidence="1 2">
    <name type="scientific">Potamilus streckersoni</name>
    <dbReference type="NCBI Taxonomy" id="2493646"/>
    <lineage>
        <taxon>Eukaryota</taxon>
        <taxon>Metazoa</taxon>
        <taxon>Spiralia</taxon>
        <taxon>Lophotrochozoa</taxon>
        <taxon>Mollusca</taxon>
        <taxon>Bivalvia</taxon>
        <taxon>Autobranchia</taxon>
        <taxon>Heteroconchia</taxon>
        <taxon>Palaeoheterodonta</taxon>
        <taxon>Unionida</taxon>
        <taxon>Unionoidea</taxon>
        <taxon>Unionidae</taxon>
        <taxon>Ambleminae</taxon>
        <taxon>Lampsilini</taxon>
        <taxon>Potamilus</taxon>
    </lineage>
</organism>
<keyword evidence="2" id="KW-1185">Reference proteome</keyword>
<proteinExistence type="predicted"/>
<reference evidence="1" key="3">
    <citation type="submission" date="2023-05" db="EMBL/GenBank/DDBJ databases">
        <authorList>
            <person name="Smith C.H."/>
        </authorList>
    </citation>
    <scope>NUCLEOTIDE SEQUENCE</scope>
    <source>
        <strain evidence="1">CHS0354</strain>
        <tissue evidence="1">Mantle</tissue>
    </source>
</reference>
<dbReference type="EMBL" id="JAEAOA010001035">
    <property type="protein sequence ID" value="KAK3587162.1"/>
    <property type="molecule type" value="Genomic_DNA"/>
</dbReference>
<reference evidence="1" key="2">
    <citation type="journal article" date="2021" name="Genome Biol. Evol.">
        <title>Developing a high-quality reference genome for a parasitic bivalve with doubly uniparental inheritance (Bivalvia: Unionida).</title>
        <authorList>
            <person name="Smith C.H."/>
        </authorList>
    </citation>
    <scope>NUCLEOTIDE SEQUENCE</scope>
    <source>
        <strain evidence="1">CHS0354</strain>
        <tissue evidence="1">Mantle</tissue>
    </source>
</reference>
<sequence length="402" mass="45149">MHKTQNCVILLNQKYSLGTNNGKKSKLLETNKTTITAPAPRAQIEIPTISGTLFYKEIYNGSAENKFSKTGSFSHEMQNFINLSNGKYCLESVKTRLKLFDQSGCLRLAGALPSNVNNVDQQHKYLWTNSTVAAVLCHSYAKHHASRKTKNTSSWVITVHRLRTKRLKSWFVIHEAHDDHMQRPHGNGSSDLEKKICNFLLKKTKSRKERFEQYKLYGYDSHDSEMMVVGGHIPAAARLHCKARTMIGAAGSRHIPGRRRASIAAAAAAAAAHSPNIFNHLEQLYEKDENFPKLPATRRRVVDTSDLRTCAILQTRLKNVKQYPEMASFISAGGQRDGDASGTYDGTLGQVAKKAAQLSLPGLSKQNTRSLFIFSEENFIRKYAKIIIEWGYPFRGYHFTAG</sequence>
<dbReference type="AlphaFoldDB" id="A0AAE0VS66"/>
<name>A0AAE0VS66_9BIVA</name>
<gene>
    <name evidence="1" type="ORF">CHS0354_016858</name>
</gene>
<dbReference type="Proteomes" id="UP001195483">
    <property type="component" value="Unassembled WGS sequence"/>
</dbReference>
<protein>
    <submittedName>
        <fullName evidence="1">Uncharacterized protein</fullName>
    </submittedName>
</protein>
<reference evidence="1" key="1">
    <citation type="journal article" date="2021" name="Genome Biol. Evol.">
        <title>A High-Quality Reference Genome for a Parasitic Bivalve with Doubly Uniparental Inheritance (Bivalvia: Unionida).</title>
        <authorList>
            <person name="Smith C.H."/>
        </authorList>
    </citation>
    <scope>NUCLEOTIDE SEQUENCE</scope>
    <source>
        <strain evidence="1">CHS0354</strain>
    </source>
</reference>